<dbReference type="InterPro" id="IPR010982">
    <property type="entry name" value="Lambda_DNA-bd_dom_sf"/>
</dbReference>
<dbReference type="InterPro" id="IPR050255">
    <property type="entry name" value="POU_domain_TF"/>
</dbReference>
<evidence type="ECO:0000256" key="6">
    <source>
        <dbReference type="RuleBase" id="RU000682"/>
    </source>
</evidence>
<comment type="caution">
    <text evidence="9">The sequence shown here is derived from an EMBL/GenBank/DDBJ whole genome shotgun (WGS) entry which is preliminary data.</text>
</comment>
<dbReference type="OrthoDB" id="6159439at2759"/>
<evidence type="ECO:0000313" key="10">
    <source>
        <dbReference type="Proteomes" id="UP000192578"/>
    </source>
</evidence>
<evidence type="ECO:0000256" key="4">
    <source>
        <dbReference type="ARBA" id="ARBA00023242"/>
    </source>
</evidence>
<dbReference type="InterPro" id="IPR001387">
    <property type="entry name" value="Cro/C1-type_HTH"/>
</dbReference>
<dbReference type="Gene3D" id="1.10.10.60">
    <property type="entry name" value="Homeodomain-like"/>
    <property type="match status" value="1"/>
</dbReference>
<sequence length="305" mass="33430">MCGGMGRRSAFVAYYMEQGMLYSVVPETPEVWKKFTAEQCGALEGNELAMVPLVNSTSAGWNQENRSDWFAQVHRWMTGGYCKAMGDVLSLQEQNSAVAVSDDGTTEKPTQAGAAPSGQAIDQSSAESTLPALSSAPSVSGVWVGDAELLSLMADAERFRCARLEHEISQWAVAARIDRSQTHVSRFEQGKLRPQNMRQLAPVLWGSLNALIQMRKDGISLQNLEQSSGPEKTTVTAAPARRKRSTFKPADVMKLKEVFALDPSPHRMDRQVLAAQLGLEAGVVTTWFANARQRKKHLESFQAAV</sequence>
<keyword evidence="10" id="KW-1185">Reference proteome</keyword>
<dbReference type="SUPFAM" id="SSF47413">
    <property type="entry name" value="lambda repressor-like DNA-binding domains"/>
    <property type="match status" value="1"/>
</dbReference>
<evidence type="ECO:0000256" key="1">
    <source>
        <dbReference type="ARBA" id="ARBA00004123"/>
    </source>
</evidence>
<evidence type="ECO:0000256" key="5">
    <source>
        <dbReference type="PROSITE-ProRule" id="PRU00108"/>
    </source>
</evidence>
<keyword evidence="2 5" id="KW-0238">DNA-binding</keyword>
<keyword evidence="4 5" id="KW-0539">Nucleus</keyword>
<dbReference type="EMBL" id="MTYJ01000136">
    <property type="protein sequence ID" value="OQV12819.1"/>
    <property type="molecule type" value="Genomic_DNA"/>
</dbReference>
<dbReference type="InterPro" id="IPR009057">
    <property type="entry name" value="Homeodomain-like_sf"/>
</dbReference>
<evidence type="ECO:0000313" key="9">
    <source>
        <dbReference type="EMBL" id="OQV12819.1"/>
    </source>
</evidence>
<feature type="region of interest" description="Disordered" evidence="7">
    <location>
        <begin position="99"/>
        <end position="128"/>
    </location>
</feature>
<dbReference type="Pfam" id="PF00046">
    <property type="entry name" value="Homeodomain"/>
    <property type="match status" value="1"/>
</dbReference>
<dbReference type="GO" id="GO:0000978">
    <property type="term" value="F:RNA polymerase II cis-regulatory region sequence-specific DNA binding"/>
    <property type="evidence" value="ECO:0007669"/>
    <property type="project" value="TreeGrafter"/>
</dbReference>
<organism evidence="9 10">
    <name type="scientific">Hypsibius exemplaris</name>
    <name type="common">Freshwater tardigrade</name>
    <dbReference type="NCBI Taxonomy" id="2072580"/>
    <lineage>
        <taxon>Eukaryota</taxon>
        <taxon>Metazoa</taxon>
        <taxon>Ecdysozoa</taxon>
        <taxon>Tardigrada</taxon>
        <taxon>Eutardigrada</taxon>
        <taxon>Parachela</taxon>
        <taxon>Hypsibioidea</taxon>
        <taxon>Hypsibiidae</taxon>
        <taxon>Hypsibius</taxon>
    </lineage>
</organism>
<comment type="subcellular location">
    <subcellularLocation>
        <location evidence="1 5 6">Nucleus</location>
    </subcellularLocation>
</comment>
<dbReference type="AlphaFoldDB" id="A0A1W0WC85"/>
<protein>
    <recommendedName>
        <fullName evidence="8">Homeobox domain-containing protein</fullName>
    </recommendedName>
</protein>
<feature type="domain" description="Homeobox" evidence="8">
    <location>
        <begin position="238"/>
        <end position="298"/>
    </location>
</feature>
<dbReference type="CDD" id="cd00086">
    <property type="entry name" value="homeodomain"/>
    <property type="match status" value="1"/>
</dbReference>
<evidence type="ECO:0000256" key="2">
    <source>
        <dbReference type="ARBA" id="ARBA00023125"/>
    </source>
</evidence>
<keyword evidence="3 5" id="KW-0371">Homeobox</keyword>
<evidence type="ECO:0000256" key="7">
    <source>
        <dbReference type="SAM" id="MobiDB-lite"/>
    </source>
</evidence>
<evidence type="ECO:0000256" key="3">
    <source>
        <dbReference type="ARBA" id="ARBA00023155"/>
    </source>
</evidence>
<reference evidence="10" key="1">
    <citation type="submission" date="2017-01" db="EMBL/GenBank/DDBJ databases">
        <title>Comparative genomics of anhydrobiosis in the tardigrade Hypsibius dujardini.</title>
        <authorList>
            <person name="Yoshida Y."/>
            <person name="Koutsovoulos G."/>
            <person name="Laetsch D."/>
            <person name="Stevens L."/>
            <person name="Kumar S."/>
            <person name="Horikawa D."/>
            <person name="Ishino K."/>
            <person name="Komine S."/>
            <person name="Tomita M."/>
            <person name="Blaxter M."/>
            <person name="Arakawa K."/>
        </authorList>
    </citation>
    <scope>NUCLEOTIDE SEQUENCE [LARGE SCALE GENOMIC DNA]</scope>
    <source>
        <strain evidence="10">Z151</strain>
    </source>
</reference>
<dbReference type="Proteomes" id="UP000192578">
    <property type="component" value="Unassembled WGS sequence"/>
</dbReference>
<dbReference type="PANTHER" id="PTHR11636">
    <property type="entry name" value="POU DOMAIN"/>
    <property type="match status" value="1"/>
</dbReference>
<dbReference type="CDD" id="cd00093">
    <property type="entry name" value="HTH_XRE"/>
    <property type="match status" value="1"/>
</dbReference>
<dbReference type="PROSITE" id="PS50071">
    <property type="entry name" value="HOMEOBOX_2"/>
    <property type="match status" value="1"/>
</dbReference>
<dbReference type="SUPFAM" id="SSF46689">
    <property type="entry name" value="Homeodomain-like"/>
    <property type="match status" value="1"/>
</dbReference>
<name>A0A1W0WC85_HYPEX</name>
<dbReference type="InterPro" id="IPR017970">
    <property type="entry name" value="Homeobox_CS"/>
</dbReference>
<dbReference type="GO" id="GO:0000981">
    <property type="term" value="F:DNA-binding transcription factor activity, RNA polymerase II-specific"/>
    <property type="evidence" value="ECO:0007669"/>
    <property type="project" value="InterPro"/>
</dbReference>
<dbReference type="GO" id="GO:0030154">
    <property type="term" value="P:cell differentiation"/>
    <property type="evidence" value="ECO:0007669"/>
    <property type="project" value="UniProtKB-ARBA"/>
</dbReference>
<dbReference type="PROSITE" id="PS00027">
    <property type="entry name" value="HOMEOBOX_1"/>
    <property type="match status" value="1"/>
</dbReference>
<dbReference type="GO" id="GO:0005634">
    <property type="term" value="C:nucleus"/>
    <property type="evidence" value="ECO:0007669"/>
    <property type="project" value="UniProtKB-SubCell"/>
</dbReference>
<feature type="DNA-binding region" description="Homeobox" evidence="5">
    <location>
        <begin position="240"/>
        <end position="299"/>
    </location>
</feature>
<evidence type="ECO:0000259" key="8">
    <source>
        <dbReference type="PROSITE" id="PS50071"/>
    </source>
</evidence>
<proteinExistence type="predicted"/>
<gene>
    <name evidence="9" type="ORF">BV898_12948</name>
</gene>
<dbReference type="SMART" id="SM00389">
    <property type="entry name" value="HOX"/>
    <property type="match status" value="1"/>
</dbReference>
<dbReference type="Gene3D" id="1.10.260.40">
    <property type="entry name" value="lambda repressor-like DNA-binding domains"/>
    <property type="match status" value="1"/>
</dbReference>
<accession>A0A1W0WC85</accession>
<dbReference type="InterPro" id="IPR001356">
    <property type="entry name" value="HD"/>
</dbReference>